<dbReference type="EMBL" id="JABFTP020000185">
    <property type="protein sequence ID" value="KAL3285805.1"/>
    <property type="molecule type" value="Genomic_DNA"/>
</dbReference>
<dbReference type="PROSITE" id="PS00737">
    <property type="entry name" value="THIOLASE_2"/>
    <property type="match status" value="1"/>
</dbReference>
<feature type="active site" description="Acyl-thioester intermediate" evidence="5">
    <location>
        <position position="94"/>
    </location>
</feature>
<dbReference type="Gene3D" id="3.40.47.10">
    <property type="match status" value="2"/>
</dbReference>
<organism evidence="9 10">
    <name type="scientific">Cryptolaemus montrouzieri</name>
    <dbReference type="NCBI Taxonomy" id="559131"/>
    <lineage>
        <taxon>Eukaryota</taxon>
        <taxon>Metazoa</taxon>
        <taxon>Ecdysozoa</taxon>
        <taxon>Arthropoda</taxon>
        <taxon>Hexapoda</taxon>
        <taxon>Insecta</taxon>
        <taxon>Pterygota</taxon>
        <taxon>Neoptera</taxon>
        <taxon>Endopterygota</taxon>
        <taxon>Coleoptera</taxon>
        <taxon>Polyphaga</taxon>
        <taxon>Cucujiformia</taxon>
        <taxon>Coccinelloidea</taxon>
        <taxon>Coccinellidae</taxon>
        <taxon>Scymninae</taxon>
        <taxon>Scymnini</taxon>
        <taxon>Cryptolaemus</taxon>
    </lineage>
</organism>
<dbReference type="InterPro" id="IPR016039">
    <property type="entry name" value="Thiolase-like"/>
</dbReference>
<dbReference type="CDD" id="cd00751">
    <property type="entry name" value="thiolase"/>
    <property type="match status" value="1"/>
</dbReference>
<feature type="active site" description="Proton acceptor" evidence="5">
    <location>
        <position position="384"/>
    </location>
</feature>
<comment type="pathway">
    <text evidence="1">Lipid metabolism.</text>
</comment>
<evidence type="ECO:0000256" key="1">
    <source>
        <dbReference type="ARBA" id="ARBA00005189"/>
    </source>
</evidence>
<evidence type="ECO:0000256" key="4">
    <source>
        <dbReference type="ARBA" id="ARBA00023315"/>
    </source>
</evidence>
<accession>A0ABD2P4E0</accession>
<proteinExistence type="inferred from homology"/>
<keyword evidence="3 6" id="KW-0808">Transferase</keyword>
<evidence type="ECO:0000259" key="8">
    <source>
        <dbReference type="Pfam" id="PF02803"/>
    </source>
</evidence>
<feature type="domain" description="Thiolase N-terminal" evidence="7">
    <location>
        <begin position="8"/>
        <end position="267"/>
    </location>
</feature>
<comment type="similarity">
    <text evidence="2 6">Belongs to the thiolase-like superfamily. Thiolase family.</text>
</comment>
<dbReference type="GO" id="GO:0003988">
    <property type="term" value="F:acetyl-CoA C-acyltransferase activity"/>
    <property type="evidence" value="ECO:0007669"/>
    <property type="project" value="UniProtKB-ARBA"/>
</dbReference>
<evidence type="ECO:0000313" key="10">
    <source>
        <dbReference type="Proteomes" id="UP001516400"/>
    </source>
</evidence>
<dbReference type="PANTHER" id="PTHR18919:SF107">
    <property type="entry name" value="ACETYL-COA ACETYLTRANSFERASE, CYTOSOLIC"/>
    <property type="match status" value="1"/>
</dbReference>
<evidence type="ECO:0000313" key="9">
    <source>
        <dbReference type="EMBL" id="KAL3285805.1"/>
    </source>
</evidence>
<dbReference type="PROSITE" id="PS00098">
    <property type="entry name" value="THIOLASE_1"/>
    <property type="match status" value="1"/>
</dbReference>
<dbReference type="PROSITE" id="PS00099">
    <property type="entry name" value="THIOLASE_3"/>
    <property type="match status" value="1"/>
</dbReference>
<evidence type="ECO:0000256" key="5">
    <source>
        <dbReference type="PIRSR" id="PIRSR000429-1"/>
    </source>
</evidence>
<dbReference type="Pfam" id="PF00108">
    <property type="entry name" value="Thiolase_N"/>
    <property type="match status" value="1"/>
</dbReference>
<dbReference type="InterPro" id="IPR020617">
    <property type="entry name" value="Thiolase_C"/>
</dbReference>
<sequence>MSSIVKGIVIVGAKRTAFGTYGGKLTNTSLSDLQAASLGAALTSAGVKPELVDSVNVGNVFSDSSSDGTLVARHAALKCGIPIETPALGINRWCGSSFQSVITSCQDIRNGLAEISVAGGVENFSAAPFCAPNIRFGVRLGQPLKLEDALEFRSIDTYCNMSMALTAEKLGALKQITRDEVDEYSLRSQQLWKAAHDAGRFKEETAPISVEVKKKVISFEVDEHPRTQSTLEGLKKLKSLFKENGLVTAGSASGICDGSGAIVVASEAAATKHNLKPLARILSFATVGVDPSIMGIGPVPAIRAALKAAGKTLDDMDLIEINEAFAAQTLACAKELNIDMNKLNVNGGAIAIGHPLGTSGARITAHLVHELRRRKAKLGIGSACIGGGQGIAILMESL</sequence>
<evidence type="ECO:0000256" key="3">
    <source>
        <dbReference type="ARBA" id="ARBA00022679"/>
    </source>
</evidence>
<dbReference type="AlphaFoldDB" id="A0ABD2P4E0"/>
<dbReference type="InterPro" id="IPR020610">
    <property type="entry name" value="Thiolase_AS"/>
</dbReference>
<dbReference type="InterPro" id="IPR020615">
    <property type="entry name" value="Thiolase_acyl_enz_int_AS"/>
</dbReference>
<feature type="domain" description="Thiolase C-terminal" evidence="8">
    <location>
        <begin position="275"/>
        <end position="396"/>
    </location>
</feature>
<dbReference type="InterPro" id="IPR020616">
    <property type="entry name" value="Thiolase_N"/>
</dbReference>
<dbReference type="FunFam" id="3.40.47.10:FF:000010">
    <property type="entry name" value="Acetyl-CoA acetyltransferase (Thiolase)"/>
    <property type="match status" value="1"/>
</dbReference>
<dbReference type="Proteomes" id="UP001516400">
    <property type="component" value="Unassembled WGS sequence"/>
</dbReference>
<dbReference type="NCBIfam" id="TIGR01930">
    <property type="entry name" value="AcCoA-C-Actrans"/>
    <property type="match status" value="1"/>
</dbReference>
<evidence type="ECO:0000259" key="7">
    <source>
        <dbReference type="Pfam" id="PF00108"/>
    </source>
</evidence>
<gene>
    <name evidence="9" type="ORF">HHI36_000328</name>
</gene>
<dbReference type="PANTHER" id="PTHR18919">
    <property type="entry name" value="ACETYL-COA C-ACYLTRANSFERASE"/>
    <property type="match status" value="1"/>
</dbReference>
<dbReference type="Pfam" id="PF02803">
    <property type="entry name" value="Thiolase_C"/>
    <property type="match status" value="1"/>
</dbReference>
<reference evidence="9 10" key="1">
    <citation type="journal article" date="2021" name="BMC Biol.">
        <title>Horizontally acquired antibacterial genes associated with adaptive radiation of ladybird beetles.</title>
        <authorList>
            <person name="Li H.S."/>
            <person name="Tang X.F."/>
            <person name="Huang Y.H."/>
            <person name="Xu Z.Y."/>
            <person name="Chen M.L."/>
            <person name="Du X.Y."/>
            <person name="Qiu B.Y."/>
            <person name="Chen P.T."/>
            <person name="Zhang W."/>
            <person name="Slipinski A."/>
            <person name="Escalona H.E."/>
            <person name="Waterhouse R.M."/>
            <person name="Zwick A."/>
            <person name="Pang H."/>
        </authorList>
    </citation>
    <scope>NUCLEOTIDE SEQUENCE [LARGE SCALE GENOMIC DNA]</scope>
    <source>
        <strain evidence="9">SYSU2018</strain>
    </source>
</reference>
<dbReference type="SUPFAM" id="SSF53901">
    <property type="entry name" value="Thiolase-like"/>
    <property type="match status" value="2"/>
</dbReference>
<evidence type="ECO:0000256" key="6">
    <source>
        <dbReference type="RuleBase" id="RU003557"/>
    </source>
</evidence>
<protein>
    <submittedName>
        <fullName evidence="9">Uncharacterized protein</fullName>
    </submittedName>
</protein>
<feature type="active site" description="Proton acceptor" evidence="5">
    <location>
        <position position="354"/>
    </location>
</feature>
<keyword evidence="4 6" id="KW-0012">Acyltransferase</keyword>
<dbReference type="InterPro" id="IPR002155">
    <property type="entry name" value="Thiolase"/>
</dbReference>
<comment type="caution">
    <text evidence="9">The sequence shown here is derived from an EMBL/GenBank/DDBJ whole genome shotgun (WGS) entry which is preliminary data.</text>
</comment>
<dbReference type="PIRSF" id="PIRSF000429">
    <property type="entry name" value="Ac-CoA_Ac_transf"/>
    <property type="match status" value="1"/>
</dbReference>
<keyword evidence="10" id="KW-1185">Reference proteome</keyword>
<name>A0ABD2P4E0_9CUCU</name>
<dbReference type="InterPro" id="IPR020613">
    <property type="entry name" value="Thiolase_CS"/>
</dbReference>
<evidence type="ECO:0000256" key="2">
    <source>
        <dbReference type="ARBA" id="ARBA00010982"/>
    </source>
</evidence>